<feature type="non-terminal residue" evidence="2">
    <location>
        <position position="160"/>
    </location>
</feature>
<evidence type="ECO:0000313" key="2">
    <source>
        <dbReference type="EMBL" id="HIQ90643.1"/>
    </source>
</evidence>
<protein>
    <submittedName>
        <fullName evidence="2">Uncharacterized protein</fullName>
    </submittedName>
</protein>
<proteinExistence type="predicted"/>
<keyword evidence="1" id="KW-0812">Transmembrane</keyword>
<dbReference type="EMBL" id="DVFV01000063">
    <property type="protein sequence ID" value="HIQ90643.1"/>
    <property type="molecule type" value="Genomic_DNA"/>
</dbReference>
<organism evidence="2 3">
    <name type="scientific">Candidatus Coprosoma intestinipullorum</name>
    <dbReference type="NCBI Taxonomy" id="2840752"/>
    <lineage>
        <taxon>Bacteria</taxon>
        <taxon>Bacillati</taxon>
        <taxon>Bacillota</taxon>
        <taxon>Bacillota incertae sedis</taxon>
        <taxon>Candidatus Coprosoma</taxon>
    </lineage>
</organism>
<reference evidence="2" key="1">
    <citation type="submission" date="2020-10" db="EMBL/GenBank/DDBJ databases">
        <authorList>
            <person name="Gilroy R."/>
        </authorList>
    </citation>
    <scope>NUCLEOTIDE SEQUENCE</scope>
    <source>
        <strain evidence="2">CHK147-3167</strain>
    </source>
</reference>
<feature type="transmembrane region" description="Helical" evidence="1">
    <location>
        <begin position="14"/>
        <end position="34"/>
    </location>
</feature>
<reference evidence="2" key="2">
    <citation type="journal article" date="2021" name="PeerJ">
        <title>Extensive microbial diversity within the chicken gut microbiome revealed by metagenomics and culture.</title>
        <authorList>
            <person name="Gilroy R."/>
            <person name="Ravi A."/>
            <person name="Getino M."/>
            <person name="Pursley I."/>
            <person name="Horton D.L."/>
            <person name="Alikhan N.F."/>
            <person name="Baker D."/>
            <person name="Gharbi K."/>
            <person name="Hall N."/>
            <person name="Watson M."/>
            <person name="Adriaenssens E.M."/>
            <person name="Foster-Nyarko E."/>
            <person name="Jarju S."/>
            <person name="Secka A."/>
            <person name="Antonio M."/>
            <person name="Oren A."/>
            <person name="Chaudhuri R.R."/>
            <person name="La Ragione R."/>
            <person name="Hildebrand F."/>
            <person name="Pallen M.J."/>
        </authorList>
    </citation>
    <scope>NUCLEOTIDE SEQUENCE</scope>
    <source>
        <strain evidence="2">CHK147-3167</strain>
    </source>
</reference>
<dbReference type="AlphaFoldDB" id="A0A9D0ZR29"/>
<keyword evidence="1" id="KW-0472">Membrane</keyword>
<keyword evidence="1" id="KW-1133">Transmembrane helix</keyword>
<evidence type="ECO:0000313" key="3">
    <source>
        <dbReference type="Proteomes" id="UP000886786"/>
    </source>
</evidence>
<accession>A0A9D0ZR29</accession>
<comment type="caution">
    <text evidence="2">The sequence shown here is derived from an EMBL/GenBank/DDBJ whole genome shotgun (WGS) entry which is preliminary data.</text>
</comment>
<name>A0A9D0ZR29_9FIRM</name>
<sequence length="160" mass="18857">MEDENKLRTIFKTIIIILIIIGVIAAGVIIYNNWQNKQNNERLLTYLKENNYNQNEDGIYYKTKKEGNTTTTDKAISNEYLFSRDTLDENDNYITMSVEYKKDKTIEVTYQVEGFDKNNNYGILFQKGTYKNKKFKCEIVTNIDFETKCDTMKKAAQNYE</sequence>
<gene>
    <name evidence="2" type="ORF">IAB27_03330</name>
</gene>
<dbReference type="Proteomes" id="UP000886786">
    <property type="component" value="Unassembled WGS sequence"/>
</dbReference>
<evidence type="ECO:0000256" key="1">
    <source>
        <dbReference type="SAM" id="Phobius"/>
    </source>
</evidence>